<protein>
    <submittedName>
        <fullName evidence="1">Uncharacterized protein</fullName>
    </submittedName>
</protein>
<dbReference type="Proteomes" id="UP000887013">
    <property type="component" value="Unassembled WGS sequence"/>
</dbReference>
<reference evidence="1" key="1">
    <citation type="submission" date="2020-08" db="EMBL/GenBank/DDBJ databases">
        <title>Multicomponent nature underlies the extraordinary mechanical properties of spider dragline silk.</title>
        <authorList>
            <person name="Kono N."/>
            <person name="Nakamura H."/>
            <person name="Mori M."/>
            <person name="Yoshida Y."/>
            <person name="Ohtoshi R."/>
            <person name="Malay A.D."/>
            <person name="Moran D.A.P."/>
            <person name="Tomita M."/>
            <person name="Numata K."/>
            <person name="Arakawa K."/>
        </authorList>
    </citation>
    <scope>NUCLEOTIDE SEQUENCE</scope>
</reference>
<accession>A0A8X6NRV0</accession>
<sequence>MRTRRITFMRCASKPIRQPIKFQPKYGGPLMVTDVLPNATCRVTQLRGKKKGKYCTITALMSHLQPSRCYSTTDVDPDADLHDNDLDSEKNDQPLLNRLRRALWRFIRRN</sequence>
<name>A0A8X6NRV0_NEPPI</name>
<gene>
    <name evidence="1" type="ORF">NPIL_42901</name>
</gene>
<dbReference type="EMBL" id="BMAW01107217">
    <property type="protein sequence ID" value="GFT28138.1"/>
    <property type="molecule type" value="Genomic_DNA"/>
</dbReference>
<evidence type="ECO:0000313" key="2">
    <source>
        <dbReference type="Proteomes" id="UP000887013"/>
    </source>
</evidence>
<proteinExistence type="predicted"/>
<evidence type="ECO:0000313" key="1">
    <source>
        <dbReference type="EMBL" id="GFT28138.1"/>
    </source>
</evidence>
<organism evidence="1 2">
    <name type="scientific">Nephila pilipes</name>
    <name type="common">Giant wood spider</name>
    <name type="synonym">Nephila maculata</name>
    <dbReference type="NCBI Taxonomy" id="299642"/>
    <lineage>
        <taxon>Eukaryota</taxon>
        <taxon>Metazoa</taxon>
        <taxon>Ecdysozoa</taxon>
        <taxon>Arthropoda</taxon>
        <taxon>Chelicerata</taxon>
        <taxon>Arachnida</taxon>
        <taxon>Araneae</taxon>
        <taxon>Araneomorphae</taxon>
        <taxon>Entelegynae</taxon>
        <taxon>Araneoidea</taxon>
        <taxon>Nephilidae</taxon>
        <taxon>Nephila</taxon>
    </lineage>
</organism>
<keyword evidence="2" id="KW-1185">Reference proteome</keyword>
<dbReference type="AlphaFoldDB" id="A0A8X6NRV0"/>
<dbReference type="OrthoDB" id="6511622at2759"/>
<comment type="caution">
    <text evidence="1">The sequence shown here is derived from an EMBL/GenBank/DDBJ whole genome shotgun (WGS) entry which is preliminary data.</text>
</comment>